<sequence>MQQSQEMQAVHQQLQETIQTLHRKAVDADQILDSLQRDQKGKFAAVFADDSGFSTSAKRFGPYVQEIANDWQSLKELDDDAAKQALAPLVKKIELALVTIAQFQQSLSKS</sequence>
<dbReference type="EMBL" id="CP014323">
    <property type="protein sequence ID" value="AMJ97196.1"/>
    <property type="molecule type" value="Genomic_DNA"/>
</dbReference>
<evidence type="ECO:0008006" key="3">
    <source>
        <dbReference type="Google" id="ProtNLM"/>
    </source>
</evidence>
<dbReference type="Proteomes" id="UP000063991">
    <property type="component" value="Chromosome"/>
</dbReference>
<name>A0A126PVZ1_ALTMA</name>
<evidence type="ECO:0000313" key="1">
    <source>
        <dbReference type="EMBL" id="AMJ97196.1"/>
    </source>
</evidence>
<dbReference type="AlphaFoldDB" id="A0A126PVZ1"/>
<organism evidence="1 2">
    <name type="scientific">Alteromonas macleodii</name>
    <name type="common">Pseudoalteromonas macleodii</name>
    <dbReference type="NCBI Taxonomy" id="28108"/>
    <lineage>
        <taxon>Bacteria</taxon>
        <taxon>Pseudomonadati</taxon>
        <taxon>Pseudomonadota</taxon>
        <taxon>Gammaproteobacteria</taxon>
        <taxon>Alteromonadales</taxon>
        <taxon>Alteromonadaceae</taxon>
        <taxon>Alteromonas/Salinimonas group</taxon>
        <taxon>Alteromonas</taxon>
    </lineage>
</organism>
<proteinExistence type="predicted"/>
<dbReference type="InterPro" id="IPR038338">
    <property type="entry name" value="PriC_sf"/>
</dbReference>
<dbReference type="OrthoDB" id="7067468at2"/>
<dbReference type="Gene3D" id="1.20.1270.340">
    <property type="match status" value="1"/>
</dbReference>
<accession>A0A126PVZ1</accession>
<evidence type="ECO:0000313" key="2">
    <source>
        <dbReference type="Proteomes" id="UP000063991"/>
    </source>
</evidence>
<dbReference type="RefSeq" id="WP_061094180.1">
    <property type="nucleotide sequence ID" value="NZ_CP014323.1"/>
</dbReference>
<protein>
    <recommendedName>
        <fullName evidence="3">Prephenate dehydrogenase</fullName>
    </recommendedName>
</protein>
<reference evidence="1 2" key="1">
    <citation type="submission" date="2015-12" db="EMBL/GenBank/DDBJ databases">
        <authorList>
            <person name="Shamseldin A."/>
            <person name="Moawad H."/>
            <person name="Abd El-Rahim W.M."/>
            <person name="Sadowsky M.J."/>
        </authorList>
    </citation>
    <scope>NUCLEOTIDE SEQUENCE [LARGE SCALE GENOMIC DNA]</scope>
    <source>
        <strain evidence="1 2">D7</strain>
    </source>
</reference>
<gene>
    <name evidence="1" type="ORF">AVL55_02870</name>
</gene>